<feature type="compositionally biased region" description="Low complexity" evidence="2">
    <location>
        <begin position="185"/>
        <end position="194"/>
    </location>
</feature>
<feature type="compositionally biased region" description="Acidic residues" evidence="2">
    <location>
        <begin position="226"/>
        <end position="236"/>
    </location>
</feature>
<feature type="compositionally biased region" description="Low complexity" evidence="2">
    <location>
        <begin position="268"/>
        <end position="292"/>
    </location>
</feature>
<dbReference type="GO" id="GO:0030686">
    <property type="term" value="C:90S preribosome"/>
    <property type="evidence" value="ECO:0007669"/>
    <property type="project" value="TreeGrafter"/>
</dbReference>
<dbReference type="OrthoDB" id="3364872at2759"/>
<accession>A0A319D6J4</accession>
<dbReference type="InterPro" id="IPR037393">
    <property type="entry name" value="Bud22/SRFB1"/>
</dbReference>
<reference evidence="4 5" key="1">
    <citation type="submission" date="2018-02" db="EMBL/GenBank/DDBJ databases">
        <title>The genomes of Aspergillus section Nigri reveals drivers in fungal speciation.</title>
        <authorList>
            <consortium name="DOE Joint Genome Institute"/>
            <person name="Vesth T.C."/>
            <person name="Nybo J."/>
            <person name="Theobald S."/>
            <person name="Brandl J."/>
            <person name="Frisvad J.C."/>
            <person name="Nielsen K.F."/>
            <person name="Lyhne E.K."/>
            <person name="Kogle M.E."/>
            <person name="Kuo A."/>
            <person name="Riley R."/>
            <person name="Clum A."/>
            <person name="Nolan M."/>
            <person name="Lipzen A."/>
            <person name="Salamov A."/>
            <person name="Henrissat B."/>
            <person name="Wiebenga A."/>
            <person name="De vries R.P."/>
            <person name="Grigoriev I.V."/>
            <person name="Mortensen U.H."/>
            <person name="Andersen M.R."/>
            <person name="Baker S.E."/>
        </authorList>
    </citation>
    <scope>NUCLEOTIDE SEQUENCE [LARGE SCALE GENOMIC DNA]</scope>
    <source>
        <strain evidence="4 5">CBS 707.79</strain>
    </source>
</reference>
<dbReference type="GO" id="GO:0030490">
    <property type="term" value="P:maturation of SSU-rRNA"/>
    <property type="evidence" value="ECO:0007669"/>
    <property type="project" value="TreeGrafter"/>
</dbReference>
<dbReference type="GO" id="GO:0005634">
    <property type="term" value="C:nucleus"/>
    <property type="evidence" value="ECO:0007669"/>
    <property type="project" value="TreeGrafter"/>
</dbReference>
<feature type="region of interest" description="Disordered" evidence="2">
    <location>
        <begin position="158"/>
        <end position="413"/>
    </location>
</feature>
<dbReference type="VEuPathDB" id="FungiDB:BO71DRAFT_484946"/>
<feature type="compositionally biased region" description="Basic and acidic residues" evidence="2">
    <location>
        <begin position="237"/>
        <end position="254"/>
    </location>
</feature>
<dbReference type="Pfam" id="PF09073">
    <property type="entry name" value="BUD22"/>
    <property type="match status" value="1"/>
</dbReference>
<dbReference type="Proteomes" id="UP000247810">
    <property type="component" value="Unassembled WGS sequence"/>
</dbReference>
<feature type="compositionally biased region" description="Acidic residues" evidence="2">
    <location>
        <begin position="198"/>
        <end position="213"/>
    </location>
</feature>
<evidence type="ECO:0000313" key="4">
    <source>
        <dbReference type="EMBL" id="PYH93066.1"/>
    </source>
</evidence>
<feature type="compositionally biased region" description="Basic and acidic residues" evidence="2">
    <location>
        <begin position="366"/>
        <end position="385"/>
    </location>
</feature>
<gene>
    <name evidence="4" type="ORF">BO71DRAFT_484946</name>
</gene>
<keyword evidence="5" id="KW-1185">Reference proteome</keyword>
<evidence type="ECO:0000256" key="2">
    <source>
        <dbReference type="SAM" id="MobiDB-lite"/>
    </source>
</evidence>
<evidence type="ECO:0000259" key="3">
    <source>
        <dbReference type="Pfam" id="PF09073"/>
    </source>
</evidence>
<dbReference type="STRING" id="1448320.A0A319D6J4"/>
<evidence type="ECO:0000256" key="1">
    <source>
        <dbReference type="ARBA" id="ARBA00023054"/>
    </source>
</evidence>
<dbReference type="PANTHER" id="PTHR23325:SF1">
    <property type="entry name" value="SERUM RESPONSE FACTOR-BINDING PROTEIN 1"/>
    <property type="match status" value="1"/>
</dbReference>
<dbReference type="PANTHER" id="PTHR23325">
    <property type="entry name" value="SERUM RESPONSE FACTOR-BINDING"/>
    <property type="match status" value="1"/>
</dbReference>
<dbReference type="InterPro" id="IPR015158">
    <property type="entry name" value="Bud22_dom"/>
</dbReference>
<dbReference type="AlphaFoldDB" id="A0A319D6J4"/>
<organism evidence="4 5">
    <name type="scientific">Aspergillus ellipticus CBS 707.79</name>
    <dbReference type="NCBI Taxonomy" id="1448320"/>
    <lineage>
        <taxon>Eukaryota</taxon>
        <taxon>Fungi</taxon>
        <taxon>Dikarya</taxon>
        <taxon>Ascomycota</taxon>
        <taxon>Pezizomycotina</taxon>
        <taxon>Eurotiomycetes</taxon>
        <taxon>Eurotiomycetidae</taxon>
        <taxon>Eurotiales</taxon>
        <taxon>Aspergillaceae</taxon>
        <taxon>Aspergillus</taxon>
        <taxon>Aspergillus subgen. Circumdati</taxon>
    </lineage>
</organism>
<proteinExistence type="predicted"/>
<protein>
    <submittedName>
        <fullName evidence="4">Bud-site selection protein</fullName>
    </submittedName>
</protein>
<dbReference type="EMBL" id="KZ825901">
    <property type="protein sequence ID" value="PYH93066.1"/>
    <property type="molecule type" value="Genomic_DNA"/>
</dbReference>
<feature type="compositionally biased region" description="Basic and acidic residues" evidence="2">
    <location>
        <begin position="338"/>
        <end position="348"/>
    </location>
</feature>
<evidence type="ECO:0000313" key="5">
    <source>
        <dbReference type="Proteomes" id="UP000247810"/>
    </source>
</evidence>
<name>A0A319D6J4_9EURO</name>
<feature type="domain" description="Bud22" evidence="3">
    <location>
        <begin position="34"/>
        <end position="413"/>
    </location>
</feature>
<feature type="compositionally biased region" description="Basic and acidic residues" evidence="2">
    <location>
        <begin position="166"/>
        <end position="184"/>
    </location>
</feature>
<keyword evidence="1" id="KW-0175">Coiled coil</keyword>
<sequence length="413" mass="45320">MPKRKLSEHQDSNGKANDDGISWIQLTRLTQKFQYGVEALSKGLKVARGFERQKLGRREKTAKSDEAKGGTLGRLAEEIEVLKTLDTHKVAEKYLFKQLVKWKRIAELPVFQKFQEKSKISTEGPKSTAEANVTARLYKSTPVKNVLPGIIDGLRQLLGVDGPVGGKKEADKKETGKKEKKENTKTVSAEPASGSGSGDEEEGGEVDMDDADSVDLAQFDARLAPDSEDEDEDEEGGRDLGCDSEDDLQHHSDISDSPPAKKMKVKKTSSAPATSTTFLPSLTMGGYWSGSESEGEDAEGAAEPPRRKNRMGQQARRALWEKKFGAGANHIKNNKGRGGRDDGWDARRGAMGGRGGRAGQQQDWSRPQHRDDQPKRGPKPEDNKPLHPSWEAAKKAKEQKATASFQGKKVVFD</sequence>